<name>A0AAP0LZF4_9ROSI</name>
<evidence type="ECO:0000313" key="3">
    <source>
        <dbReference type="Proteomes" id="UP001428341"/>
    </source>
</evidence>
<feature type="region of interest" description="Disordered" evidence="1">
    <location>
        <begin position="61"/>
        <end position="83"/>
    </location>
</feature>
<gene>
    <name evidence="2" type="ORF">WN944_003892</name>
</gene>
<dbReference type="EMBL" id="JBCGBO010000006">
    <property type="protein sequence ID" value="KAK9193195.1"/>
    <property type="molecule type" value="Genomic_DNA"/>
</dbReference>
<dbReference type="AlphaFoldDB" id="A0AAP0LZF4"/>
<organism evidence="2 3">
    <name type="scientific">Citrus x changshan-huyou</name>
    <dbReference type="NCBI Taxonomy" id="2935761"/>
    <lineage>
        <taxon>Eukaryota</taxon>
        <taxon>Viridiplantae</taxon>
        <taxon>Streptophyta</taxon>
        <taxon>Embryophyta</taxon>
        <taxon>Tracheophyta</taxon>
        <taxon>Spermatophyta</taxon>
        <taxon>Magnoliopsida</taxon>
        <taxon>eudicotyledons</taxon>
        <taxon>Gunneridae</taxon>
        <taxon>Pentapetalae</taxon>
        <taxon>rosids</taxon>
        <taxon>malvids</taxon>
        <taxon>Sapindales</taxon>
        <taxon>Rutaceae</taxon>
        <taxon>Aurantioideae</taxon>
        <taxon>Citrus</taxon>
    </lineage>
</organism>
<evidence type="ECO:0000256" key="1">
    <source>
        <dbReference type="SAM" id="MobiDB-lite"/>
    </source>
</evidence>
<accession>A0AAP0LZF4</accession>
<protein>
    <submittedName>
        <fullName evidence="2">Uncharacterized protein</fullName>
    </submittedName>
</protein>
<keyword evidence="3" id="KW-1185">Reference proteome</keyword>
<evidence type="ECO:0000313" key="2">
    <source>
        <dbReference type="EMBL" id="KAK9193195.1"/>
    </source>
</evidence>
<reference evidence="2 3" key="1">
    <citation type="submission" date="2024-05" db="EMBL/GenBank/DDBJ databases">
        <title>Haplotype-resolved chromosome-level genome assembly of Huyou (Citrus changshanensis).</title>
        <authorList>
            <person name="Miao C."/>
            <person name="Chen W."/>
            <person name="Wu Y."/>
            <person name="Wang L."/>
            <person name="Zhao S."/>
            <person name="Grierson D."/>
            <person name="Xu C."/>
            <person name="Chen K."/>
        </authorList>
    </citation>
    <scope>NUCLEOTIDE SEQUENCE [LARGE SCALE GENOMIC DNA]</scope>
    <source>
        <strain evidence="2">01-14</strain>
        <tissue evidence="2">Leaf</tissue>
    </source>
</reference>
<sequence>MEITGKKLVFIAFMMALAFGFTFSRADARVLLLPKGATIPRLPSGYYSFSRDLNFGKLPKGVPIPPSGPSTRWPPEGPILPKN</sequence>
<comment type="caution">
    <text evidence="2">The sequence shown here is derived from an EMBL/GenBank/DDBJ whole genome shotgun (WGS) entry which is preliminary data.</text>
</comment>
<dbReference type="Proteomes" id="UP001428341">
    <property type="component" value="Unassembled WGS sequence"/>
</dbReference>
<proteinExistence type="predicted"/>